<proteinExistence type="predicted"/>
<dbReference type="EMBL" id="MN739025">
    <property type="protein sequence ID" value="QHT35634.1"/>
    <property type="molecule type" value="Genomic_DNA"/>
</dbReference>
<protein>
    <submittedName>
        <fullName evidence="1">Uncharacterized protein</fullName>
    </submittedName>
</protein>
<reference evidence="1" key="1">
    <citation type="journal article" date="2020" name="Nature">
        <title>Giant virus diversity and host interactions through global metagenomics.</title>
        <authorList>
            <person name="Schulz F."/>
            <person name="Roux S."/>
            <person name="Paez-Espino D."/>
            <person name="Jungbluth S."/>
            <person name="Walsh D.A."/>
            <person name="Denef V.J."/>
            <person name="McMahon K.D."/>
            <person name="Konstantinidis K.T."/>
            <person name="Eloe-Fadrosh E.A."/>
            <person name="Kyrpides N.C."/>
            <person name="Woyke T."/>
        </authorList>
    </citation>
    <scope>NUCLEOTIDE SEQUENCE</scope>
    <source>
        <strain evidence="1">GVMAG-M-3300009181-41</strain>
    </source>
</reference>
<dbReference type="AlphaFoldDB" id="A0A6C0F2Z4"/>
<name>A0A6C0F2Z4_9ZZZZ</name>
<sequence length="116" mass="12895">MKKSSVLVKYKWVLLALAVVVLGGSVYAYLAMSVVVEDPGVMYGPENHPLNVELTEIQNKQVKCFQDLNKQTGKDESYRPEGVFESLEYAATCVSFSDLVRAGQIQSDLQKMSSQE</sequence>
<organism evidence="1">
    <name type="scientific">viral metagenome</name>
    <dbReference type="NCBI Taxonomy" id="1070528"/>
    <lineage>
        <taxon>unclassified sequences</taxon>
        <taxon>metagenomes</taxon>
        <taxon>organismal metagenomes</taxon>
    </lineage>
</organism>
<accession>A0A6C0F2Z4</accession>
<evidence type="ECO:0000313" key="1">
    <source>
        <dbReference type="EMBL" id="QHT35634.1"/>
    </source>
</evidence>